<dbReference type="AlphaFoldDB" id="A0A837RCF1"/>
<gene>
    <name evidence="1" type="ORF">FD24_GL002139</name>
</gene>
<protein>
    <submittedName>
        <fullName evidence="1">Uncharacterized protein</fullName>
    </submittedName>
</protein>
<proteinExistence type="predicted"/>
<dbReference type="Proteomes" id="UP000051020">
    <property type="component" value="Unassembled WGS sequence"/>
</dbReference>
<sequence length="333" mass="39097">MLKLIKLLERSAVMAKFNFTLNATRMDASGHYDFQNVFEFPDFIEMRPTLRAAVRTVAREAFDQPVLPVKVERMTTSLEEQLERETRKYERQVGVYENQKGERNQLVRLFTHVLQVISRTDDITEELEDIIYAVNQTRLSLIGLPDLEGTGELYDADRDRELIPGTYYHFVTQLLVKPYLRDVNGELVPENVTAPGRHLVVRMTTYAYRDWDAYLVHEYDEQHLIKNEKGLTNADYYDKLEAVELKYADHIYSEVLADTYQDFIKILVPDQLPRFEIMSSDLRPLLAKNPGLRIRLAAIVNRNFKLDAQGYEHVMDAPLKEIKQKYQFYRENF</sequence>
<evidence type="ECO:0000313" key="2">
    <source>
        <dbReference type="Proteomes" id="UP000051020"/>
    </source>
</evidence>
<evidence type="ECO:0000313" key="1">
    <source>
        <dbReference type="EMBL" id="KRK26404.1"/>
    </source>
</evidence>
<organism evidence="1 2">
    <name type="scientific">Lactiplantibacillus pentosus DSM 20314</name>
    <dbReference type="NCBI Taxonomy" id="1423791"/>
    <lineage>
        <taxon>Bacteria</taxon>
        <taxon>Bacillati</taxon>
        <taxon>Bacillota</taxon>
        <taxon>Bacilli</taxon>
        <taxon>Lactobacillales</taxon>
        <taxon>Lactobacillaceae</taxon>
        <taxon>Lactiplantibacillus</taxon>
    </lineage>
</organism>
<dbReference type="EMBL" id="AZCU01000003">
    <property type="protein sequence ID" value="KRK26404.1"/>
    <property type="molecule type" value="Genomic_DNA"/>
</dbReference>
<comment type="caution">
    <text evidence="1">The sequence shown here is derived from an EMBL/GenBank/DDBJ whole genome shotgun (WGS) entry which is preliminary data.</text>
</comment>
<name>A0A837RCF1_LACPE</name>
<accession>A0A837RCF1</accession>
<reference evidence="1 2" key="1">
    <citation type="journal article" date="2015" name="Genome Announc.">
        <title>Expanding the biotechnology potential of lactobacilli through comparative genomics of 213 strains and associated genera.</title>
        <authorList>
            <person name="Sun Z."/>
            <person name="Harris H.M."/>
            <person name="McCann A."/>
            <person name="Guo C."/>
            <person name="Argimon S."/>
            <person name="Zhang W."/>
            <person name="Yang X."/>
            <person name="Jeffery I.B."/>
            <person name="Cooney J.C."/>
            <person name="Kagawa T.F."/>
            <person name="Liu W."/>
            <person name="Song Y."/>
            <person name="Salvetti E."/>
            <person name="Wrobel A."/>
            <person name="Rasinkangas P."/>
            <person name="Parkhill J."/>
            <person name="Rea M.C."/>
            <person name="O'Sullivan O."/>
            <person name="Ritari J."/>
            <person name="Douillard F.P."/>
            <person name="Paul Ross R."/>
            <person name="Yang R."/>
            <person name="Briner A.E."/>
            <person name="Felis G.E."/>
            <person name="de Vos W.M."/>
            <person name="Barrangou R."/>
            <person name="Klaenhammer T.R."/>
            <person name="Caufield P.W."/>
            <person name="Cui Y."/>
            <person name="Zhang H."/>
            <person name="O'Toole P.W."/>
        </authorList>
    </citation>
    <scope>NUCLEOTIDE SEQUENCE [LARGE SCALE GENOMIC DNA]</scope>
    <source>
        <strain evidence="1 2">DSM 20314</strain>
    </source>
</reference>